<feature type="domain" description="PAC" evidence="11">
    <location>
        <begin position="833"/>
        <end position="885"/>
    </location>
</feature>
<proteinExistence type="predicted"/>
<evidence type="ECO:0000256" key="3">
    <source>
        <dbReference type="ARBA" id="ARBA00012438"/>
    </source>
</evidence>
<dbReference type="Pfam" id="PF02518">
    <property type="entry name" value="HATPase_c"/>
    <property type="match status" value="2"/>
</dbReference>
<dbReference type="Pfam" id="PF08447">
    <property type="entry name" value="PAS_3"/>
    <property type="match status" value="1"/>
</dbReference>
<evidence type="ECO:0000259" key="10">
    <source>
        <dbReference type="PROSITE" id="PS50112"/>
    </source>
</evidence>
<dbReference type="InterPro" id="IPR001610">
    <property type="entry name" value="PAC"/>
</dbReference>
<dbReference type="PANTHER" id="PTHR43547">
    <property type="entry name" value="TWO-COMPONENT HISTIDINE KINASE"/>
    <property type="match status" value="1"/>
</dbReference>
<accession>A0A562RL40</accession>
<sequence length="1268" mass="137041">MSPNDRQTNLSNDVSWLSGGGEAGALIQTIDWSKTPLGPLHAWPQSLRTTVSLCLSSTFPILVAWGPEYIQIYNDAYRPICGGKHPASMGEPFKVCWATALPVVGDKFDRAQQGEGTYIKDQRMFLDRYGYLEEAFMTFSFSPIRAESGDVGGIFHPITETTALVLNARRTQSLRDLSAAIDGARTVQDIGRQFAAQYEGFALDLPFLLFYQLDGETGEVHLRGSAGIAVGHALAPVAATLDDAAWPFARAAASRETQQVDGLAQRFGTTVCGPYEEPPASALVLPLTLPGQQQPFGFLVAGVSARRALDADYRNFYALLNAAFNTAVGDVTAYAQEQQRVEELARIDRAKTAFFSNVSHEFRTPLTLILGPLDDALAADGLAPPQRRRIETTHRNALRLLKLVNSLLDFSRIEAGRVQATYSPVDLARLSTDIASVFESAMEKGGLAYTLDLRELGQPVYVDRDMWEKILLNLLSNAFKFTLAGGVTVTLREHDGMARLSVADTGGGIPAEELPRVFERFHRIEGAAGRSLEGSGIGLALIQELVRLHGGSIAVSSTPGEGTRFDVDIPFGHAHLPEDRIAVIEGGVPRMGAAFLEEALRWLPDAPAIAPPAPLDGGSPLQPEVARPRILIADDNSDMRAYLKSLLEPHADVVVCGDGEAAFEALLRDPPDVLLSDVMMPRLDGFGLIARIRATEAVRELPVILLSARAGEEAKVEGLQAGADDYLVKPFSTSELLARVQRQVALGRQRRQHKLDAALRDSYVRSVIDTSPAMLWITDVDGQCTYLSERWYERTGRTPEQDMGLGWLENIHPDDYAFTRDAFLTASATRTPFSVDYRLRQRDGSYRWAVDSGMPHTNEAGEPTGYVGTVIDIHERVVAQEAAQRLAGELTEKNRLQSEFLFTLAHELRNPLAPIRAGLEVMRRDPAGTSSGQVQRVMTRQVEHMVHLVDDLLDMARLTEGKVTLRSEPVLLADVVNDAVEMSMPLVEAGRHALTVQLPPEPVTLTIDRHRIAQVLSNLVNNAAKYTPGGGRIAVAARIDGNEVALAVADNGIGIEAEQLSTVFDLYAQVPAGEAMAQGGLGVGLNLVRRLVQLHGGRVAAESDGAGQGSRFTIWLPLSAQEHAPAQDAAPAEATMGHEAAGMTRGLEILVVDDNEDAAKMLCALLEFSGHAVTLAHDGAGALAAAAARPPQVVFLDIGLPDISGYEAAGALRRLDGMGAARLIALTGWGAEADKQRSRAAGFDYHLTKPADFTQVQQILNGIAAQLG</sequence>
<dbReference type="InterPro" id="IPR011006">
    <property type="entry name" value="CheY-like_superfamily"/>
</dbReference>
<protein>
    <recommendedName>
        <fullName evidence="3">histidine kinase</fullName>
        <ecNumber evidence="3">2.7.13.3</ecNumber>
    </recommendedName>
</protein>
<dbReference type="Gene3D" id="1.10.287.130">
    <property type="match status" value="2"/>
</dbReference>
<feature type="domain" description="Response regulatory" evidence="9">
    <location>
        <begin position="629"/>
        <end position="744"/>
    </location>
</feature>
<dbReference type="FunFam" id="3.30.565.10:FF:000006">
    <property type="entry name" value="Sensor histidine kinase WalK"/>
    <property type="match status" value="2"/>
</dbReference>
<gene>
    <name evidence="12" type="ORF">IP91_00840</name>
</gene>
<comment type="subcellular location">
    <subcellularLocation>
        <location evidence="2">Cell inner membrane</location>
        <topology evidence="2">Multi-pass membrane protein</topology>
    </subcellularLocation>
</comment>
<evidence type="ECO:0000256" key="4">
    <source>
        <dbReference type="ARBA" id="ARBA00022553"/>
    </source>
</evidence>
<dbReference type="InterPro" id="IPR003594">
    <property type="entry name" value="HATPase_dom"/>
</dbReference>
<evidence type="ECO:0000256" key="2">
    <source>
        <dbReference type="ARBA" id="ARBA00004429"/>
    </source>
</evidence>
<dbReference type="PANTHER" id="PTHR43547:SF2">
    <property type="entry name" value="HYBRID SIGNAL TRANSDUCTION HISTIDINE KINASE C"/>
    <property type="match status" value="1"/>
</dbReference>
<feature type="domain" description="Histidine kinase" evidence="8">
    <location>
        <begin position="903"/>
        <end position="1120"/>
    </location>
</feature>
<feature type="domain" description="Response regulatory" evidence="9">
    <location>
        <begin position="1148"/>
        <end position="1264"/>
    </location>
</feature>
<dbReference type="PROSITE" id="PS50109">
    <property type="entry name" value="HIS_KIN"/>
    <property type="match status" value="2"/>
</dbReference>
<dbReference type="InterPro" id="IPR005467">
    <property type="entry name" value="His_kinase_dom"/>
</dbReference>
<dbReference type="Pfam" id="PF00512">
    <property type="entry name" value="HisKA"/>
    <property type="match status" value="2"/>
</dbReference>
<dbReference type="CDD" id="cd16922">
    <property type="entry name" value="HATPase_EvgS-ArcB-TorS-like"/>
    <property type="match status" value="1"/>
</dbReference>
<dbReference type="InterPro" id="IPR036097">
    <property type="entry name" value="HisK_dim/P_sf"/>
</dbReference>
<dbReference type="SMART" id="SM00091">
    <property type="entry name" value="PAS"/>
    <property type="match status" value="1"/>
</dbReference>
<name>A0A562RL40_9BURK</name>
<dbReference type="GO" id="GO:0005886">
    <property type="term" value="C:plasma membrane"/>
    <property type="evidence" value="ECO:0007669"/>
    <property type="project" value="UniProtKB-SubCell"/>
</dbReference>
<keyword evidence="5" id="KW-0808">Transferase</keyword>
<dbReference type="InterPro" id="IPR036890">
    <property type="entry name" value="HATPase_C_sf"/>
</dbReference>
<evidence type="ECO:0000256" key="5">
    <source>
        <dbReference type="ARBA" id="ARBA00022679"/>
    </source>
</evidence>
<dbReference type="Gene3D" id="3.30.565.10">
    <property type="entry name" value="Histidine kinase-like ATPase, C-terminal domain"/>
    <property type="match status" value="2"/>
</dbReference>
<evidence type="ECO:0000259" key="11">
    <source>
        <dbReference type="PROSITE" id="PS50113"/>
    </source>
</evidence>
<dbReference type="SUPFAM" id="SSF55785">
    <property type="entry name" value="PYP-like sensor domain (PAS domain)"/>
    <property type="match status" value="1"/>
</dbReference>
<dbReference type="OrthoDB" id="5389366at2"/>
<dbReference type="InterPro" id="IPR013655">
    <property type="entry name" value="PAS_fold_3"/>
</dbReference>
<keyword evidence="6" id="KW-0418">Kinase</keyword>
<dbReference type="InterPro" id="IPR001789">
    <property type="entry name" value="Sig_transdc_resp-reg_receiver"/>
</dbReference>
<dbReference type="SMART" id="SM00387">
    <property type="entry name" value="HATPase_c"/>
    <property type="match status" value="2"/>
</dbReference>
<dbReference type="EMBL" id="VLLB01000001">
    <property type="protein sequence ID" value="TWI69767.1"/>
    <property type="molecule type" value="Genomic_DNA"/>
</dbReference>
<evidence type="ECO:0000259" key="8">
    <source>
        <dbReference type="PROSITE" id="PS50109"/>
    </source>
</evidence>
<dbReference type="GO" id="GO:0000155">
    <property type="term" value="F:phosphorelay sensor kinase activity"/>
    <property type="evidence" value="ECO:0007669"/>
    <property type="project" value="InterPro"/>
</dbReference>
<dbReference type="PROSITE" id="PS50112">
    <property type="entry name" value="PAS"/>
    <property type="match status" value="1"/>
</dbReference>
<evidence type="ECO:0000313" key="13">
    <source>
        <dbReference type="Proteomes" id="UP000318431"/>
    </source>
</evidence>
<dbReference type="InterPro" id="IPR000014">
    <property type="entry name" value="PAS"/>
</dbReference>
<evidence type="ECO:0000256" key="1">
    <source>
        <dbReference type="ARBA" id="ARBA00000085"/>
    </source>
</evidence>
<dbReference type="InterPro" id="IPR000700">
    <property type="entry name" value="PAS-assoc_C"/>
</dbReference>
<dbReference type="CDD" id="cd17574">
    <property type="entry name" value="REC_OmpR"/>
    <property type="match status" value="1"/>
</dbReference>
<organism evidence="12 13">
    <name type="scientific">Pseudoduganella lurida</name>
    <dbReference type="NCBI Taxonomy" id="1036180"/>
    <lineage>
        <taxon>Bacteria</taxon>
        <taxon>Pseudomonadati</taxon>
        <taxon>Pseudomonadota</taxon>
        <taxon>Betaproteobacteria</taxon>
        <taxon>Burkholderiales</taxon>
        <taxon>Oxalobacteraceae</taxon>
        <taxon>Telluria group</taxon>
        <taxon>Pseudoduganella</taxon>
    </lineage>
</organism>
<dbReference type="PROSITE" id="PS50110">
    <property type="entry name" value="RESPONSE_REGULATORY"/>
    <property type="match status" value="2"/>
</dbReference>
<keyword evidence="13" id="KW-1185">Reference proteome</keyword>
<dbReference type="Gene3D" id="3.30.450.20">
    <property type="entry name" value="PAS domain"/>
    <property type="match status" value="2"/>
</dbReference>
<dbReference type="RefSeq" id="WP_145647505.1">
    <property type="nucleotide sequence ID" value="NZ_VLLB01000001.1"/>
</dbReference>
<dbReference type="SUPFAM" id="SSF55781">
    <property type="entry name" value="GAF domain-like"/>
    <property type="match status" value="1"/>
</dbReference>
<keyword evidence="4 7" id="KW-0597">Phosphoprotein</keyword>
<dbReference type="SUPFAM" id="SSF47384">
    <property type="entry name" value="Homodimeric domain of signal transducing histidine kinase"/>
    <property type="match status" value="2"/>
</dbReference>
<dbReference type="InterPro" id="IPR035965">
    <property type="entry name" value="PAS-like_dom_sf"/>
</dbReference>
<dbReference type="PROSITE" id="PS50113">
    <property type="entry name" value="PAC"/>
    <property type="match status" value="1"/>
</dbReference>
<reference evidence="12 13" key="1">
    <citation type="journal article" date="2015" name="Stand. Genomic Sci.">
        <title>Genomic Encyclopedia of Bacterial and Archaeal Type Strains, Phase III: the genomes of soil and plant-associated and newly described type strains.</title>
        <authorList>
            <person name="Whitman W.B."/>
            <person name="Woyke T."/>
            <person name="Klenk H.P."/>
            <person name="Zhou Y."/>
            <person name="Lilburn T.G."/>
            <person name="Beck B.J."/>
            <person name="De Vos P."/>
            <person name="Vandamme P."/>
            <person name="Eisen J.A."/>
            <person name="Garrity G."/>
            <person name="Hugenholtz P."/>
            <person name="Kyrpides N.C."/>
        </authorList>
    </citation>
    <scope>NUCLEOTIDE SEQUENCE [LARGE SCALE GENOMIC DNA]</scope>
    <source>
        <strain evidence="12 13">CGMCC 1.10822</strain>
    </source>
</reference>
<dbReference type="SUPFAM" id="SSF55874">
    <property type="entry name" value="ATPase domain of HSP90 chaperone/DNA topoisomerase II/histidine kinase"/>
    <property type="match status" value="2"/>
</dbReference>
<dbReference type="Pfam" id="PF00072">
    <property type="entry name" value="Response_reg"/>
    <property type="match status" value="2"/>
</dbReference>
<comment type="caution">
    <text evidence="12">The sequence shown here is derived from an EMBL/GenBank/DDBJ whole genome shotgun (WGS) entry which is preliminary data.</text>
</comment>
<dbReference type="EC" id="2.7.13.3" evidence="3"/>
<dbReference type="CDD" id="cd17580">
    <property type="entry name" value="REC_2_DhkD-like"/>
    <property type="match status" value="1"/>
</dbReference>
<evidence type="ECO:0000256" key="7">
    <source>
        <dbReference type="PROSITE-ProRule" id="PRU00169"/>
    </source>
</evidence>
<dbReference type="PRINTS" id="PR00344">
    <property type="entry name" value="BCTRLSENSOR"/>
</dbReference>
<dbReference type="FunFam" id="1.10.287.130:FF:000045">
    <property type="entry name" value="Two-component system sensor histidine kinase/response regulator"/>
    <property type="match status" value="1"/>
</dbReference>
<evidence type="ECO:0000259" key="9">
    <source>
        <dbReference type="PROSITE" id="PS50110"/>
    </source>
</evidence>
<dbReference type="SUPFAM" id="SSF52172">
    <property type="entry name" value="CheY-like"/>
    <property type="match status" value="2"/>
</dbReference>
<feature type="modified residue" description="4-aspartylphosphate" evidence="7">
    <location>
        <position position="1197"/>
    </location>
</feature>
<comment type="catalytic activity">
    <reaction evidence="1">
        <text>ATP + protein L-histidine = ADP + protein N-phospho-L-histidine.</text>
        <dbReference type="EC" id="2.7.13.3"/>
    </reaction>
</comment>
<feature type="domain" description="PAS" evidence="10">
    <location>
        <begin position="760"/>
        <end position="831"/>
    </location>
</feature>
<evidence type="ECO:0000313" key="12">
    <source>
        <dbReference type="EMBL" id="TWI69767.1"/>
    </source>
</evidence>
<dbReference type="CDD" id="cd00082">
    <property type="entry name" value="HisKA"/>
    <property type="match status" value="2"/>
</dbReference>
<dbReference type="InterPro" id="IPR004358">
    <property type="entry name" value="Sig_transdc_His_kin-like_C"/>
</dbReference>
<dbReference type="SMART" id="SM00448">
    <property type="entry name" value="REC"/>
    <property type="match status" value="2"/>
</dbReference>
<dbReference type="InterPro" id="IPR003661">
    <property type="entry name" value="HisK_dim/P_dom"/>
</dbReference>
<dbReference type="NCBIfam" id="TIGR00229">
    <property type="entry name" value="sensory_box"/>
    <property type="match status" value="1"/>
</dbReference>
<dbReference type="FunFam" id="3.30.450.20:FF:000099">
    <property type="entry name" value="Sensory box sensor histidine kinase"/>
    <property type="match status" value="1"/>
</dbReference>
<feature type="modified residue" description="4-aspartylphosphate" evidence="7">
    <location>
        <position position="677"/>
    </location>
</feature>
<dbReference type="Proteomes" id="UP000318431">
    <property type="component" value="Unassembled WGS sequence"/>
</dbReference>
<evidence type="ECO:0000256" key="6">
    <source>
        <dbReference type="ARBA" id="ARBA00022777"/>
    </source>
</evidence>
<dbReference type="SMART" id="SM00086">
    <property type="entry name" value="PAC"/>
    <property type="match status" value="1"/>
</dbReference>
<dbReference type="AlphaFoldDB" id="A0A562RL40"/>
<dbReference type="CDD" id="cd00075">
    <property type="entry name" value="HATPase"/>
    <property type="match status" value="1"/>
</dbReference>
<dbReference type="SMART" id="SM00388">
    <property type="entry name" value="HisKA"/>
    <property type="match status" value="2"/>
</dbReference>
<dbReference type="CDD" id="cd00130">
    <property type="entry name" value="PAS"/>
    <property type="match status" value="1"/>
</dbReference>
<dbReference type="Gene3D" id="3.40.50.2300">
    <property type="match status" value="2"/>
</dbReference>
<feature type="domain" description="Histidine kinase" evidence="8">
    <location>
        <begin position="357"/>
        <end position="573"/>
    </location>
</feature>